<keyword evidence="4 7" id="KW-1133">Transmembrane helix</keyword>
<keyword evidence="5 7" id="KW-0472">Membrane</keyword>
<reference evidence="9 10" key="1">
    <citation type="journal article" date="2019" name="Int. J. Syst. Evol. Microbiol.">
        <title>The Global Catalogue of Microorganisms (GCM) 10K type strain sequencing project: providing services to taxonomists for standard genome sequencing and annotation.</title>
        <authorList>
            <consortium name="The Broad Institute Genomics Platform"/>
            <consortium name="The Broad Institute Genome Sequencing Center for Infectious Disease"/>
            <person name="Wu L."/>
            <person name="Ma J."/>
        </authorList>
    </citation>
    <scope>NUCLEOTIDE SEQUENCE [LARGE SCALE GENOMIC DNA]</scope>
    <source>
        <strain evidence="9 10">JCM 9088</strain>
    </source>
</reference>
<evidence type="ECO:0000313" key="9">
    <source>
        <dbReference type="EMBL" id="GAA2937158.1"/>
    </source>
</evidence>
<proteinExistence type="inferred from homology"/>
<evidence type="ECO:0000313" key="10">
    <source>
        <dbReference type="Proteomes" id="UP001500403"/>
    </source>
</evidence>
<evidence type="ECO:0000256" key="3">
    <source>
        <dbReference type="ARBA" id="ARBA00022692"/>
    </source>
</evidence>
<dbReference type="PANTHER" id="PTHR38459:SF1">
    <property type="entry name" value="PROPHAGE BACTOPRENOL-LINKED GLUCOSE TRANSLOCASE HOMOLOG"/>
    <property type="match status" value="1"/>
</dbReference>
<feature type="transmembrane region" description="Helical" evidence="7">
    <location>
        <begin position="72"/>
        <end position="91"/>
    </location>
</feature>
<comment type="similarity">
    <text evidence="2">Belongs to the GtrA family.</text>
</comment>
<keyword evidence="3 7" id="KW-0812">Transmembrane</keyword>
<dbReference type="PANTHER" id="PTHR38459">
    <property type="entry name" value="PROPHAGE BACTOPRENOL-LINKED GLUCOSE TRANSLOCASE HOMOLOG"/>
    <property type="match status" value="1"/>
</dbReference>
<evidence type="ECO:0000256" key="7">
    <source>
        <dbReference type="SAM" id="Phobius"/>
    </source>
</evidence>
<feature type="domain" description="GtrA/DPMS transmembrane" evidence="8">
    <location>
        <begin position="12"/>
        <end position="121"/>
    </location>
</feature>
<dbReference type="Proteomes" id="UP001500403">
    <property type="component" value="Unassembled WGS sequence"/>
</dbReference>
<protein>
    <recommendedName>
        <fullName evidence="8">GtrA/DPMS transmembrane domain-containing protein</fullName>
    </recommendedName>
</protein>
<dbReference type="Pfam" id="PF04138">
    <property type="entry name" value="GtrA_DPMS_TM"/>
    <property type="match status" value="1"/>
</dbReference>
<evidence type="ECO:0000256" key="5">
    <source>
        <dbReference type="ARBA" id="ARBA00023136"/>
    </source>
</evidence>
<accession>A0ABN3X6Y3</accession>
<feature type="transmembrane region" description="Helical" evidence="7">
    <location>
        <begin position="42"/>
        <end position="60"/>
    </location>
</feature>
<sequence length="151" mass="15961">MTVPALRQFASFAAIGLVNTAVYYAVYASLNIWLPYLVAHGAGYAVSIVGSFLLNSYVTLRTRPTWRAFVRYPLSGAANVVGSGILLYVAVSKLGMDENVSAVAAGVLVTPLSFLLARWAIISGAAATRSSGPQARREPPGPKVREADSSK</sequence>
<keyword evidence="10" id="KW-1185">Reference proteome</keyword>
<dbReference type="InterPro" id="IPR051401">
    <property type="entry name" value="GtrA_CellWall_Glycosyl"/>
</dbReference>
<comment type="caution">
    <text evidence="9">The sequence shown here is derived from an EMBL/GenBank/DDBJ whole genome shotgun (WGS) entry which is preliminary data.</text>
</comment>
<evidence type="ECO:0000259" key="8">
    <source>
        <dbReference type="Pfam" id="PF04138"/>
    </source>
</evidence>
<feature type="region of interest" description="Disordered" evidence="6">
    <location>
        <begin position="129"/>
        <end position="151"/>
    </location>
</feature>
<feature type="transmembrane region" description="Helical" evidence="7">
    <location>
        <begin position="12"/>
        <end position="36"/>
    </location>
</feature>
<evidence type="ECO:0000256" key="2">
    <source>
        <dbReference type="ARBA" id="ARBA00009399"/>
    </source>
</evidence>
<organism evidence="9 10">
    <name type="scientific">Streptomyces enissocaesilis</name>
    <dbReference type="NCBI Taxonomy" id="332589"/>
    <lineage>
        <taxon>Bacteria</taxon>
        <taxon>Bacillati</taxon>
        <taxon>Actinomycetota</taxon>
        <taxon>Actinomycetes</taxon>
        <taxon>Kitasatosporales</taxon>
        <taxon>Streptomycetaceae</taxon>
        <taxon>Streptomyces</taxon>
        <taxon>Streptomyces rochei group</taxon>
    </lineage>
</organism>
<name>A0ABN3X6Y3_9ACTN</name>
<evidence type="ECO:0000256" key="6">
    <source>
        <dbReference type="SAM" id="MobiDB-lite"/>
    </source>
</evidence>
<dbReference type="InterPro" id="IPR007267">
    <property type="entry name" value="GtrA_DPMS_TM"/>
</dbReference>
<dbReference type="EMBL" id="BAAAUD010000021">
    <property type="protein sequence ID" value="GAA2937158.1"/>
    <property type="molecule type" value="Genomic_DNA"/>
</dbReference>
<comment type="subcellular location">
    <subcellularLocation>
        <location evidence="1">Membrane</location>
        <topology evidence="1">Multi-pass membrane protein</topology>
    </subcellularLocation>
</comment>
<feature type="compositionally biased region" description="Basic and acidic residues" evidence="6">
    <location>
        <begin position="135"/>
        <end position="151"/>
    </location>
</feature>
<feature type="transmembrane region" description="Helical" evidence="7">
    <location>
        <begin position="103"/>
        <end position="127"/>
    </location>
</feature>
<dbReference type="RefSeq" id="WP_344494097.1">
    <property type="nucleotide sequence ID" value="NZ_BAAAUD010000021.1"/>
</dbReference>
<gene>
    <name evidence="9" type="ORF">GCM10010446_22990</name>
</gene>
<evidence type="ECO:0000256" key="4">
    <source>
        <dbReference type="ARBA" id="ARBA00022989"/>
    </source>
</evidence>
<evidence type="ECO:0000256" key="1">
    <source>
        <dbReference type="ARBA" id="ARBA00004141"/>
    </source>
</evidence>